<dbReference type="InterPro" id="IPR004899">
    <property type="entry name" value="Pertactin_central"/>
</dbReference>
<dbReference type="Gene3D" id="2.40.128.130">
    <property type="entry name" value="Autotransporter beta-domain"/>
    <property type="match status" value="1"/>
</dbReference>
<dbReference type="PANTHER" id="PTHR35037">
    <property type="entry name" value="C-TERMINAL REGION OF AIDA-LIKE PROTEIN"/>
    <property type="match status" value="1"/>
</dbReference>
<evidence type="ECO:0000256" key="1">
    <source>
        <dbReference type="ARBA" id="ARBA00022729"/>
    </source>
</evidence>
<dbReference type="Proteomes" id="UP000634530">
    <property type="component" value="Chromosome"/>
</dbReference>
<sequence>MFKGVNKDFKYSRLFSAIKFLSVAPFSLVGGYAMAGLIDGREETISAGDMLDRYELRNGATLNVLEGAYTLDIQARGSTLNITGAGVSSNAQTAIALYGSSANIANSTVSSRDATGLVLGNFMGVPNSGSTVSVHNSTISGGAGGAFIGAESELLLSGSRVTGTGASSHGVQMMGGRLTAINSTITGGANGIFMSPDFETDNGSALLLDGTRVEGLTGAALKVFATSTTPTTAEIDVRNGSTLVGGNGNMLELENGANANMRVSNTALTGNIQVGSASTLDLTLNGASMTGDIVKDANGTAHVALNNGSMLTGRMDNADTVAINSNALWVMTDHQSIGDLTLGGGNVQFGTPGEFYQLDVENLKGSGTFIMTADFANLHGDFLNVTGTSEGSHKLLISSSGADPLSGDRLLVARTADGGANFSLVGDWLDVGTYSYQLIGDNDNKDWHLDPSTKVISPGTRSVLALANVAPTVMYGEMSSLRSRMGELRFNGGQSGGWMRTYGNKHKVDAGKGGAYDQNQQGLSLGADGRVGDSQWLAGVMAGYSKSDLSLGRGTTGMVNSTYIGGYATWLDAQSGYYFDGVAKLNSLHNKSSVALSDGRKAKGAYKDLGTSVSGEFGRHIKLDNDYFVEPAVQVTAMAIQGRDYKLDNGMKAENGRTLSLLGKAGVTGGRNFDIGDGRVAQPYIRGAFVQEFAKNNKVQVNDNTFHNDLSGSRVELGTGVAVSVSDKWQVHADLDFSKGQKIDQPWGANVGVRYSW</sequence>
<evidence type="ECO:0000313" key="3">
    <source>
        <dbReference type="EMBL" id="QXI25890.1"/>
    </source>
</evidence>
<evidence type="ECO:0000259" key="2">
    <source>
        <dbReference type="PROSITE" id="PS51208"/>
    </source>
</evidence>
<reference evidence="3 4" key="1">
    <citation type="journal article" date="2020" name="Microorganisms">
        <title>Reliable Identification of Environmental Pseudomonas Isolates Using the rpoD Gene.</title>
        <authorList>
            <consortium name="The Broad Institute Genome Sequencing Platform"/>
            <person name="Girard L."/>
            <person name="Lood C."/>
            <person name="Rokni-Zadeh H."/>
            <person name="van Noort V."/>
            <person name="Lavigne R."/>
            <person name="De Mot R."/>
        </authorList>
    </citation>
    <scope>NUCLEOTIDE SEQUENCE [LARGE SCALE GENOMIC DNA]</scope>
    <source>
        <strain evidence="3 4">RW8P3</strain>
    </source>
</reference>
<accession>A0A9E6TQE7</accession>
<evidence type="ECO:0000313" key="4">
    <source>
        <dbReference type="Proteomes" id="UP000634530"/>
    </source>
</evidence>
<reference evidence="3 4" key="2">
    <citation type="journal article" date="2021" name="Microorganisms">
        <title>The Ever-Expanding Pseudomonas Genus: Description of 43 New Species and Partition of the Pseudomonas putida Group.</title>
        <authorList>
            <person name="Girard L."/>
            <person name="Lood C."/>
            <person name="Hofte M."/>
            <person name="Vandamme P."/>
            <person name="Rokni-Zadeh H."/>
            <person name="van Noort V."/>
            <person name="Lavigne R."/>
            <person name="De Mot R."/>
        </authorList>
    </citation>
    <scope>NUCLEOTIDE SEQUENCE [LARGE SCALE GENOMIC DNA]</scope>
    <source>
        <strain evidence="3 4">RW8P3</strain>
    </source>
</reference>
<keyword evidence="1" id="KW-0732">Signal</keyword>
<dbReference type="SMART" id="SM00869">
    <property type="entry name" value="Autotransporter"/>
    <property type="match status" value="1"/>
</dbReference>
<protein>
    <submittedName>
        <fullName evidence="3">Autotransporter outer membrane beta-barrel domain-containing protein</fullName>
    </submittedName>
</protein>
<feature type="domain" description="Autotransporter" evidence="2">
    <location>
        <begin position="490"/>
        <end position="757"/>
    </location>
</feature>
<gene>
    <name evidence="3" type="ORF">HU752_018155</name>
</gene>
<dbReference type="InterPro" id="IPR003991">
    <property type="entry name" value="Pertactin_virulence_factor"/>
</dbReference>
<proteinExistence type="predicted"/>
<dbReference type="AlphaFoldDB" id="A0A9E6TQE7"/>
<dbReference type="NCBIfam" id="TIGR01414">
    <property type="entry name" value="autotrans_barl"/>
    <property type="match status" value="1"/>
</dbReference>
<dbReference type="PROSITE" id="PS51208">
    <property type="entry name" value="AUTOTRANSPORTER"/>
    <property type="match status" value="1"/>
</dbReference>
<dbReference type="Pfam" id="PF03212">
    <property type="entry name" value="Pertactin"/>
    <property type="match status" value="1"/>
</dbReference>
<dbReference type="PANTHER" id="PTHR35037:SF7">
    <property type="entry name" value="AUTOTRANSPORTER"/>
    <property type="match status" value="1"/>
</dbReference>
<dbReference type="CDD" id="cd01343">
    <property type="entry name" value="PL1_Passenger_AT"/>
    <property type="match status" value="1"/>
</dbReference>
<dbReference type="KEGG" id="pvw:HU752_018155"/>
<dbReference type="PRINTS" id="PR01484">
    <property type="entry name" value="PRTACTNFAMLY"/>
</dbReference>
<dbReference type="InterPro" id="IPR011050">
    <property type="entry name" value="Pectin_lyase_fold/virulence"/>
</dbReference>
<name>A0A9E6TQE7_9PSED</name>
<dbReference type="InterPro" id="IPR005546">
    <property type="entry name" value="Autotransporte_beta"/>
</dbReference>
<dbReference type="SUPFAM" id="SSF51126">
    <property type="entry name" value="Pectin lyase-like"/>
    <property type="match status" value="1"/>
</dbReference>
<dbReference type="InterPro" id="IPR051551">
    <property type="entry name" value="Autotransporter_adhesion"/>
</dbReference>
<keyword evidence="4" id="KW-1185">Reference proteome</keyword>
<dbReference type="SUPFAM" id="SSF103515">
    <property type="entry name" value="Autotransporter"/>
    <property type="match status" value="1"/>
</dbReference>
<dbReference type="InterPro" id="IPR036709">
    <property type="entry name" value="Autotransporte_beta_dom_sf"/>
</dbReference>
<dbReference type="Gene3D" id="2.160.20.20">
    <property type="match status" value="1"/>
</dbReference>
<organism evidence="3 4">
    <name type="scientific">Pseudomonas vanderleydeniana</name>
    <dbReference type="NCBI Taxonomy" id="2745495"/>
    <lineage>
        <taxon>Bacteria</taxon>
        <taxon>Pseudomonadati</taxon>
        <taxon>Pseudomonadota</taxon>
        <taxon>Gammaproteobacteria</taxon>
        <taxon>Pseudomonadales</taxon>
        <taxon>Pseudomonadaceae</taxon>
        <taxon>Pseudomonas</taxon>
    </lineage>
</organism>
<dbReference type="InterPro" id="IPR012332">
    <property type="entry name" value="Autotransporter_pectin_lyase_C"/>
</dbReference>
<dbReference type="EMBL" id="CP077093">
    <property type="protein sequence ID" value="QXI25890.1"/>
    <property type="molecule type" value="Genomic_DNA"/>
</dbReference>
<dbReference type="Pfam" id="PF03797">
    <property type="entry name" value="Autotransporter"/>
    <property type="match status" value="1"/>
</dbReference>
<dbReference type="InterPro" id="IPR006315">
    <property type="entry name" value="OM_autotransptr_brl_dom"/>
</dbReference>
<dbReference type="GO" id="GO:0019867">
    <property type="term" value="C:outer membrane"/>
    <property type="evidence" value="ECO:0007669"/>
    <property type="project" value="InterPro"/>
</dbReference>